<dbReference type="InterPro" id="IPR036152">
    <property type="entry name" value="Asp/glu_Ase-like_sf"/>
</dbReference>
<evidence type="ECO:0000313" key="5">
    <source>
        <dbReference type="Proteomes" id="UP000494245"/>
    </source>
</evidence>
<feature type="domain" description="L-asparaginase N-terminal" evidence="3">
    <location>
        <begin position="3"/>
        <end position="152"/>
    </location>
</feature>
<evidence type="ECO:0000256" key="1">
    <source>
        <dbReference type="PIRSR" id="PIRSR001220-1"/>
    </source>
</evidence>
<gene>
    <name evidence="4" type="primary">ansB</name>
    <name evidence="4" type="ORF">NNJEOMEG_01783</name>
</gene>
<dbReference type="RefSeq" id="WP_217270496.1">
    <property type="nucleotide sequence ID" value="NZ_BLTE01000007.1"/>
</dbReference>
<proteinExistence type="predicted"/>
<dbReference type="AlphaFoldDB" id="A0A6V8M0E5"/>
<keyword evidence="4" id="KW-0378">Hydrolase</keyword>
<name>A0A6V8M0E5_9BACT</name>
<organism evidence="4 5">
    <name type="scientific">Fundidesulfovibrio magnetotacticus</name>
    <dbReference type="NCBI Taxonomy" id="2730080"/>
    <lineage>
        <taxon>Bacteria</taxon>
        <taxon>Pseudomonadati</taxon>
        <taxon>Thermodesulfobacteriota</taxon>
        <taxon>Desulfovibrionia</taxon>
        <taxon>Desulfovibrionales</taxon>
        <taxon>Desulfovibrionaceae</taxon>
        <taxon>Fundidesulfovibrio</taxon>
    </lineage>
</organism>
<dbReference type="Gene3D" id="3.40.50.1170">
    <property type="entry name" value="L-asparaginase, N-terminal domain"/>
    <property type="match status" value="1"/>
</dbReference>
<dbReference type="InterPro" id="IPR027474">
    <property type="entry name" value="L-asparaginase_N"/>
</dbReference>
<accession>A0A6V8M0E5</accession>
<comment type="caution">
    <text evidence="4">The sequence shown here is derived from an EMBL/GenBank/DDBJ whole genome shotgun (WGS) entry which is preliminary data.</text>
</comment>
<protein>
    <submittedName>
        <fullName evidence="4">Glutaminase-asparaginase</fullName>
        <ecNumber evidence="4">3.5.1.38</ecNumber>
    </submittedName>
</protein>
<feature type="binding site" evidence="2">
    <location>
        <position position="53"/>
    </location>
    <ligand>
        <name>substrate</name>
    </ligand>
</feature>
<dbReference type="SUPFAM" id="SSF53774">
    <property type="entry name" value="Glutaminase/Asparaginase"/>
    <property type="match status" value="1"/>
</dbReference>
<dbReference type="EMBL" id="BLTE01000007">
    <property type="protein sequence ID" value="GFK93945.1"/>
    <property type="molecule type" value="Genomic_DNA"/>
</dbReference>
<feature type="binding site" evidence="2">
    <location>
        <begin position="82"/>
        <end position="83"/>
    </location>
    <ligand>
        <name>substrate</name>
    </ligand>
</feature>
<dbReference type="InterPro" id="IPR037152">
    <property type="entry name" value="L-asparaginase_N_sf"/>
</dbReference>
<evidence type="ECO:0000259" key="3">
    <source>
        <dbReference type="Pfam" id="PF00710"/>
    </source>
</evidence>
<dbReference type="PRINTS" id="PR00139">
    <property type="entry name" value="ASNGLNASE"/>
</dbReference>
<keyword evidence="5" id="KW-1185">Reference proteome</keyword>
<dbReference type="PIRSF" id="PIRSF500176">
    <property type="entry name" value="L_ASNase"/>
    <property type="match status" value="1"/>
</dbReference>
<evidence type="ECO:0000313" key="4">
    <source>
        <dbReference type="EMBL" id="GFK93945.1"/>
    </source>
</evidence>
<dbReference type="PROSITE" id="PS51732">
    <property type="entry name" value="ASN_GLN_ASE_3"/>
    <property type="match status" value="1"/>
</dbReference>
<reference evidence="4 5" key="2">
    <citation type="submission" date="2020-05" db="EMBL/GenBank/DDBJ databases">
        <title>Draft genome sequence of Desulfovibrio sp. strainFSS-1.</title>
        <authorList>
            <person name="Shimoshige H."/>
            <person name="Kobayashi H."/>
            <person name="Maekawa T."/>
        </authorList>
    </citation>
    <scope>NUCLEOTIDE SEQUENCE [LARGE SCALE GENOMIC DNA]</scope>
    <source>
        <strain evidence="4 5">SIID29052-01</strain>
    </source>
</reference>
<dbReference type="PIRSF" id="PIRSF001220">
    <property type="entry name" value="L-ASNase_gatD"/>
    <property type="match status" value="1"/>
</dbReference>
<sequence length="161" mass="17305">MKLSIYTMGGTIDKIYFDDLSTYEVGEPQAGEILKEAKAAVEFTLREVTRKDSLHLTAEDRALLRSLIEADPARHVLVTHGTDTMAETAEALRGIPGKVIVFTGALSPARFKGSDAPFNVGCAVGAAQGLTEGVYLCMNGLVFQAGKVRKNREAGRFEAQG</sequence>
<dbReference type="Pfam" id="PF00710">
    <property type="entry name" value="Asparaginase"/>
    <property type="match status" value="1"/>
</dbReference>
<dbReference type="PANTHER" id="PTHR11707:SF28">
    <property type="entry name" value="60 KDA LYSOPHOSPHOLIPASE"/>
    <property type="match status" value="1"/>
</dbReference>
<dbReference type="GO" id="GO:0050417">
    <property type="term" value="F:glutamin-(asparagin-)ase activity"/>
    <property type="evidence" value="ECO:0007669"/>
    <property type="project" value="UniProtKB-EC"/>
</dbReference>
<evidence type="ECO:0000256" key="2">
    <source>
        <dbReference type="PIRSR" id="PIRSR001220-2"/>
    </source>
</evidence>
<dbReference type="InterPro" id="IPR006034">
    <property type="entry name" value="Asparaginase/glutaminase-like"/>
</dbReference>
<feature type="active site" description="O-isoaspartyl threonine intermediate" evidence="1">
    <location>
        <position position="11"/>
    </location>
</feature>
<dbReference type="EC" id="3.5.1.38" evidence="4"/>
<dbReference type="GO" id="GO:0004067">
    <property type="term" value="F:asparaginase activity"/>
    <property type="evidence" value="ECO:0007669"/>
    <property type="project" value="UniProtKB-UniRule"/>
</dbReference>
<dbReference type="PANTHER" id="PTHR11707">
    <property type="entry name" value="L-ASPARAGINASE"/>
    <property type="match status" value="1"/>
</dbReference>
<reference evidence="4 5" key="1">
    <citation type="submission" date="2020-04" db="EMBL/GenBank/DDBJ databases">
        <authorList>
            <consortium name="Desulfovibrio sp. FSS-1 genome sequencing consortium"/>
            <person name="Shimoshige H."/>
            <person name="Kobayashi H."/>
            <person name="Maekawa T."/>
        </authorList>
    </citation>
    <scope>NUCLEOTIDE SEQUENCE [LARGE SCALE GENOMIC DNA]</scope>
    <source>
        <strain evidence="4 5">SIID29052-01</strain>
    </source>
</reference>
<dbReference type="Proteomes" id="UP000494245">
    <property type="component" value="Unassembled WGS sequence"/>
</dbReference>